<name>A0A222FKT1_9GAMM</name>
<dbReference type="RefSeq" id="WP_094060822.1">
    <property type="nucleotide sequence ID" value="NZ_CP022530.1"/>
</dbReference>
<reference evidence="5 6" key="1">
    <citation type="submission" date="2017-07" db="EMBL/GenBank/DDBJ databases">
        <title>Annotated genome sequence of Bacterioplanes sanyensis isolated from Red Sea.</title>
        <authorList>
            <person name="Rehman Z.U."/>
        </authorList>
    </citation>
    <scope>NUCLEOTIDE SEQUENCE [LARGE SCALE GENOMIC DNA]</scope>
    <source>
        <strain evidence="5 6">NV9</strain>
    </source>
</reference>
<evidence type="ECO:0000256" key="1">
    <source>
        <dbReference type="ARBA" id="ARBA00022676"/>
    </source>
</evidence>
<accession>A0A222FKT1</accession>
<keyword evidence="6" id="KW-1185">Reference proteome</keyword>
<feature type="domain" description="Glycosyltransferase subfamily 4-like N-terminal" evidence="4">
    <location>
        <begin position="13"/>
        <end position="170"/>
    </location>
</feature>
<dbReference type="Gene3D" id="3.40.50.2000">
    <property type="entry name" value="Glycogen Phosphorylase B"/>
    <property type="match status" value="2"/>
</dbReference>
<evidence type="ECO:0000259" key="3">
    <source>
        <dbReference type="Pfam" id="PF00534"/>
    </source>
</evidence>
<dbReference type="OrthoDB" id="9804196at2"/>
<evidence type="ECO:0000313" key="5">
    <source>
        <dbReference type="EMBL" id="ASP39647.1"/>
    </source>
</evidence>
<evidence type="ECO:0000313" key="6">
    <source>
        <dbReference type="Proteomes" id="UP000202440"/>
    </source>
</evidence>
<dbReference type="InterPro" id="IPR001296">
    <property type="entry name" value="Glyco_trans_1"/>
</dbReference>
<dbReference type="KEGG" id="bsan:CHH28_13625"/>
<protein>
    <submittedName>
        <fullName evidence="5">Glycosyl transferase</fullName>
    </submittedName>
</protein>
<dbReference type="GO" id="GO:1901135">
    <property type="term" value="P:carbohydrate derivative metabolic process"/>
    <property type="evidence" value="ECO:0007669"/>
    <property type="project" value="UniProtKB-ARBA"/>
</dbReference>
<dbReference type="PANTHER" id="PTHR12526:SF510">
    <property type="entry name" value="D-INOSITOL 3-PHOSPHATE GLYCOSYLTRANSFERASE"/>
    <property type="match status" value="1"/>
</dbReference>
<keyword evidence="2 5" id="KW-0808">Transferase</keyword>
<dbReference type="Pfam" id="PF13439">
    <property type="entry name" value="Glyco_transf_4"/>
    <property type="match status" value="1"/>
</dbReference>
<feature type="domain" description="Glycosyl transferase family 1" evidence="3">
    <location>
        <begin position="179"/>
        <end position="327"/>
    </location>
</feature>
<dbReference type="SUPFAM" id="SSF53756">
    <property type="entry name" value="UDP-Glycosyltransferase/glycogen phosphorylase"/>
    <property type="match status" value="1"/>
</dbReference>
<dbReference type="PANTHER" id="PTHR12526">
    <property type="entry name" value="GLYCOSYLTRANSFERASE"/>
    <property type="match status" value="1"/>
</dbReference>
<proteinExistence type="predicted"/>
<dbReference type="InterPro" id="IPR028098">
    <property type="entry name" value="Glyco_trans_4-like_N"/>
</dbReference>
<evidence type="ECO:0000259" key="4">
    <source>
        <dbReference type="Pfam" id="PF13439"/>
    </source>
</evidence>
<dbReference type="GO" id="GO:0016757">
    <property type="term" value="F:glycosyltransferase activity"/>
    <property type="evidence" value="ECO:0007669"/>
    <property type="project" value="UniProtKB-KW"/>
</dbReference>
<gene>
    <name evidence="5" type="ORF">CHH28_13625</name>
</gene>
<organism evidence="5 6">
    <name type="scientific">Bacterioplanes sanyensis</name>
    <dbReference type="NCBI Taxonomy" id="1249553"/>
    <lineage>
        <taxon>Bacteria</taxon>
        <taxon>Pseudomonadati</taxon>
        <taxon>Pseudomonadota</taxon>
        <taxon>Gammaproteobacteria</taxon>
        <taxon>Oceanospirillales</taxon>
        <taxon>Oceanospirillaceae</taxon>
        <taxon>Bacterioplanes</taxon>
    </lineage>
</organism>
<evidence type="ECO:0000256" key="2">
    <source>
        <dbReference type="ARBA" id="ARBA00022679"/>
    </source>
</evidence>
<dbReference type="Proteomes" id="UP000202440">
    <property type="component" value="Chromosome"/>
</dbReference>
<dbReference type="AlphaFoldDB" id="A0A222FKT1"/>
<dbReference type="EMBL" id="CP022530">
    <property type="protein sequence ID" value="ASP39647.1"/>
    <property type="molecule type" value="Genomic_DNA"/>
</dbReference>
<dbReference type="Pfam" id="PF00534">
    <property type="entry name" value="Glycos_transf_1"/>
    <property type="match status" value="1"/>
</dbReference>
<sequence length="358" mass="39202">MTSIVQIVQHLRPGGIETMALDLARFSRHPDCLIISLEGNKQDAIAAWPRLEAVADRLLFLNKPAGVRPGLIIKLVQLLRRIRPLTVHTHHIGPLIYAGTAARLAGIQHLIHTEHDAWHLSQPRRRQLQGQLLALLRPTLVADSHSVACSLKEYFPARTVQTIRNGIDSEQFVPGNPFEARRKLHLPLNALLVGCSGRLEAVKGQHLLIEALAGLDEKIHVVLAGSGSLEQRLRDQAEQAGVSERVHFLGHLDSMPTFYRAIDLFCLPSYQEGFPLSPLEAQACGVPSIVTNVGGSAETVCPFTGSTISQGDAKALTASIAHMLRRPPNHSPRTFVTEQGDVRDMVKAYESLSGEGVR</sequence>
<keyword evidence="1" id="KW-0328">Glycosyltransferase</keyword>